<reference evidence="2 3" key="1">
    <citation type="submission" date="2019-08" db="EMBL/GenBank/DDBJ databases">
        <authorList>
            <person name="Alioto T."/>
            <person name="Alioto T."/>
            <person name="Gomez Garrido J."/>
        </authorList>
    </citation>
    <scope>NUCLEOTIDE SEQUENCE [LARGE SCALE GENOMIC DNA]</scope>
</reference>
<proteinExistence type="predicted"/>
<evidence type="ECO:0000259" key="1">
    <source>
        <dbReference type="Pfam" id="PF16064"/>
    </source>
</evidence>
<keyword evidence="3" id="KW-1185">Reference proteome</keyword>
<evidence type="ECO:0000313" key="2">
    <source>
        <dbReference type="EMBL" id="VVC42630.1"/>
    </source>
</evidence>
<name>A0A5E4NMA3_9HEMI</name>
<accession>A0A5E4NMA3</accession>
<sequence length="89" mass="10001">MEAKIKSDTNFQKQVCELARIDGKSLKNMIYKIIKGVFDNKILIAYTYYGLRSKDNFSLLAVNKAIFGACKKSNLKSSSDDEITTAIVK</sequence>
<protein>
    <recommendedName>
        <fullName evidence="1">DUF4806 domain-containing protein</fullName>
    </recommendedName>
</protein>
<dbReference type="InterPro" id="IPR032071">
    <property type="entry name" value="DUF4806"/>
</dbReference>
<dbReference type="Proteomes" id="UP000325440">
    <property type="component" value="Unassembled WGS sequence"/>
</dbReference>
<dbReference type="OrthoDB" id="6614320at2759"/>
<dbReference type="AlphaFoldDB" id="A0A5E4NMA3"/>
<dbReference type="EMBL" id="CABPRJ010001969">
    <property type="protein sequence ID" value="VVC42630.1"/>
    <property type="molecule type" value="Genomic_DNA"/>
</dbReference>
<gene>
    <name evidence="2" type="ORF">CINCED_3A021678</name>
</gene>
<organism evidence="2 3">
    <name type="scientific">Cinara cedri</name>
    <dbReference type="NCBI Taxonomy" id="506608"/>
    <lineage>
        <taxon>Eukaryota</taxon>
        <taxon>Metazoa</taxon>
        <taxon>Ecdysozoa</taxon>
        <taxon>Arthropoda</taxon>
        <taxon>Hexapoda</taxon>
        <taxon>Insecta</taxon>
        <taxon>Pterygota</taxon>
        <taxon>Neoptera</taxon>
        <taxon>Paraneoptera</taxon>
        <taxon>Hemiptera</taxon>
        <taxon>Sternorrhyncha</taxon>
        <taxon>Aphidomorpha</taxon>
        <taxon>Aphidoidea</taxon>
        <taxon>Aphididae</taxon>
        <taxon>Lachninae</taxon>
        <taxon>Cinara</taxon>
    </lineage>
</organism>
<evidence type="ECO:0000313" key="3">
    <source>
        <dbReference type="Proteomes" id="UP000325440"/>
    </source>
</evidence>
<dbReference type="Pfam" id="PF16064">
    <property type="entry name" value="DUF4806"/>
    <property type="match status" value="1"/>
</dbReference>
<feature type="domain" description="DUF4806" evidence="1">
    <location>
        <begin position="1"/>
        <end position="63"/>
    </location>
</feature>